<evidence type="ECO:0000256" key="4">
    <source>
        <dbReference type="ARBA" id="ARBA00022909"/>
    </source>
</evidence>
<dbReference type="GO" id="GO:0046654">
    <property type="term" value="P:tetrahydrofolate biosynthetic process"/>
    <property type="evidence" value="ECO:0007669"/>
    <property type="project" value="UniProtKB-UniRule"/>
</dbReference>
<dbReference type="InterPro" id="IPR006156">
    <property type="entry name" value="Dihydroneopterin_aldolase"/>
</dbReference>
<dbReference type="InterPro" id="IPR043133">
    <property type="entry name" value="GTP-CH-I_C/QueF"/>
</dbReference>
<dbReference type="Proteomes" id="UP000566663">
    <property type="component" value="Unassembled WGS sequence"/>
</dbReference>
<gene>
    <name evidence="8" type="ORF">HNQ67_001909</name>
</gene>
<dbReference type="NCBIfam" id="TIGR00526">
    <property type="entry name" value="folB_dom"/>
    <property type="match status" value="1"/>
</dbReference>
<comment type="catalytic activity">
    <reaction evidence="1 6">
        <text>7,8-dihydroneopterin = 6-hydroxymethyl-7,8-dihydropterin + glycolaldehyde</text>
        <dbReference type="Rhea" id="RHEA:10540"/>
        <dbReference type="ChEBI" id="CHEBI:17001"/>
        <dbReference type="ChEBI" id="CHEBI:17071"/>
        <dbReference type="ChEBI" id="CHEBI:44841"/>
        <dbReference type="EC" id="4.1.2.25"/>
    </reaction>
</comment>
<dbReference type="SUPFAM" id="SSF55620">
    <property type="entry name" value="Tetrahydrobiopterin biosynthesis enzymes-like"/>
    <property type="match status" value="1"/>
</dbReference>
<evidence type="ECO:0000256" key="6">
    <source>
        <dbReference type="RuleBase" id="RU362079"/>
    </source>
</evidence>
<evidence type="ECO:0000256" key="1">
    <source>
        <dbReference type="ARBA" id="ARBA00001353"/>
    </source>
</evidence>
<evidence type="ECO:0000256" key="2">
    <source>
        <dbReference type="ARBA" id="ARBA00005013"/>
    </source>
</evidence>
<dbReference type="PANTHER" id="PTHR42844:SF1">
    <property type="entry name" value="DIHYDRONEOPTERIN ALDOLASE 1-RELATED"/>
    <property type="match status" value="1"/>
</dbReference>
<dbReference type="SMART" id="SM00905">
    <property type="entry name" value="FolB"/>
    <property type="match status" value="1"/>
</dbReference>
<dbReference type="AlphaFoldDB" id="A0A7W8HZ79"/>
<name>A0A7W8HZ79_9CAUL</name>
<evidence type="ECO:0000313" key="8">
    <source>
        <dbReference type="EMBL" id="MBB5292389.1"/>
    </source>
</evidence>
<keyword evidence="9" id="KW-1185">Reference proteome</keyword>
<reference evidence="8 9" key="1">
    <citation type="submission" date="2020-08" db="EMBL/GenBank/DDBJ databases">
        <title>Genomic Encyclopedia of Type Strains, Phase IV (KMG-IV): sequencing the most valuable type-strain genomes for metagenomic binning, comparative biology and taxonomic classification.</title>
        <authorList>
            <person name="Goeker M."/>
        </authorList>
    </citation>
    <scope>NUCLEOTIDE SEQUENCE [LARGE SCALE GENOMIC DNA]</scope>
    <source>
        <strain evidence="8 9">DSM 25335</strain>
    </source>
</reference>
<feature type="domain" description="Dihydroneopterin aldolase/epimerase" evidence="7">
    <location>
        <begin position="25"/>
        <end position="132"/>
    </location>
</feature>
<dbReference type="InterPro" id="IPR006157">
    <property type="entry name" value="FolB_dom"/>
</dbReference>
<dbReference type="Pfam" id="PF02152">
    <property type="entry name" value="FolB"/>
    <property type="match status" value="1"/>
</dbReference>
<protein>
    <recommendedName>
        <fullName evidence="6">7,8-dihydroneopterin aldolase</fullName>
        <ecNumber evidence="6">4.1.2.25</ecNumber>
    </recommendedName>
</protein>
<comment type="similarity">
    <text evidence="3 6">Belongs to the DHNA family.</text>
</comment>
<keyword evidence="5 6" id="KW-0456">Lyase</keyword>
<evidence type="ECO:0000256" key="3">
    <source>
        <dbReference type="ARBA" id="ARBA00005708"/>
    </source>
</evidence>
<comment type="caution">
    <text evidence="8">The sequence shown here is derived from an EMBL/GenBank/DDBJ whole genome shotgun (WGS) entry which is preliminary data.</text>
</comment>
<dbReference type="GO" id="GO:0046656">
    <property type="term" value="P:folic acid biosynthetic process"/>
    <property type="evidence" value="ECO:0007669"/>
    <property type="project" value="UniProtKB-UniRule"/>
</dbReference>
<proteinExistence type="inferred from homology"/>
<evidence type="ECO:0000259" key="7">
    <source>
        <dbReference type="SMART" id="SM00905"/>
    </source>
</evidence>
<dbReference type="EC" id="4.1.2.25" evidence="6"/>
<dbReference type="EMBL" id="JACHFZ010000003">
    <property type="protein sequence ID" value="MBB5292389.1"/>
    <property type="molecule type" value="Genomic_DNA"/>
</dbReference>
<dbReference type="GO" id="GO:0004150">
    <property type="term" value="F:dihydroneopterin aldolase activity"/>
    <property type="evidence" value="ECO:0007669"/>
    <property type="project" value="UniProtKB-UniRule"/>
</dbReference>
<dbReference type="NCBIfam" id="TIGR00525">
    <property type="entry name" value="folB"/>
    <property type="match status" value="1"/>
</dbReference>
<dbReference type="Gene3D" id="3.30.1130.10">
    <property type="match status" value="1"/>
</dbReference>
<dbReference type="RefSeq" id="WP_425486344.1">
    <property type="nucleotide sequence ID" value="NZ_BAAAFF010000002.1"/>
</dbReference>
<accession>A0A7W8HZ79</accession>
<comment type="function">
    <text evidence="6">Catalyzes the conversion of 7,8-dihydroneopterin to 6-hydroxymethyl-7,8-dihydropterin.</text>
</comment>
<dbReference type="UniPathway" id="UPA00077">
    <property type="reaction ID" value="UER00154"/>
</dbReference>
<sequence>MAASSPLPFPGADAAPGIRREGLNVFVRGLEVAAGIGVHDHELGRLQRLVIDVTLELAPAAIERLADTINYEAVVEAARVIVAEGHVGLVETFAERLALAMLADGRVRRCTVRIEKPGALDGAAAPGCEVILAR</sequence>
<comment type="pathway">
    <text evidence="2 6">Cofactor biosynthesis; tetrahydrofolate biosynthesis; 2-amino-4-hydroxy-6-hydroxymethyl-7,8-dihydropteridine diphosphate from 7,8-dihydroneopterin triphosphate: step 3/4.</text>
</comment>
<dbReference type="GO" id="GO:0005737">
    <property type="term" value="C:cytoplasm"/>
    <property type="evidence" value="ECO:0007669"/>
    <property type="project" value="TreeGrafter"/>
</dbReference>
<evidence type="ECO:0000256" key="5">
    <source>
        <dbReference type="ARBA" id="ARBA00023239"/>
    </source>
</evidence>
<dbReference type="PANTHER" id="PTHR42844">
    <property type="entry name" value="DIHYDRONEOPTERIN ALDOLASE 1-RELATED"/>
    <property type="match status" value="1"/>
</dbReference>
<organism evidence="8 9">
    <name type="scientific">Brevundimonas basaltis</name>
    <dbReference type="NCBI Taxonomy" id="472166"/>
    <lineage>
        <taxon>Bacteria</taxon>
        <taxon>Pseudomonadati</taxon>
        <taxon>Pseudomonadota</taxon>
        <taxon>Alphaproteobacteria</taxon>
        <taxon>Caulobacterales</taxon>
        <taxon>Caulobacteraceae</taxon>
        <taxon>Brevundimonas</taxon>
    </lineage>
</organism>
<evidence type="ECO:0000313" key="9">
    <source>
        <dbReference type="Proteomes" id="UP000566663"/>
    </source>
</evidence>
<keyword evidence="4 6" id="KW-0289">Folate biosynthesis</keyword>